<proteinExistence type="predicted"/>
<dbReference type="Proteomes" id="UP000053593">
    <property type="component" value="Unassembled WGS sequence"/>
</dbReference>
<evidence type="ECO:0000313" key="2">
    <source>
        <dbReference type="Proteomes" id="UP000053593"/>
    </source>
</evidence>
<dbReference type="AlphaFoldDB" id="A0A0D0CI37"/>
<keyword evidence="2" id="KW-1185">Reference proteome</keyword>
<sequence>MVVNNPLDASGPITPVEYLQQVVQPLDIIRLTSFYLWDGRPPRLTSTKTPEIGWGFITGRDRDSIFEGIEPKQADAWLHISQNQNPILVTVADSRTLEAPQRIAVICTLISGTLNIDSRAFEVSLATPALSTNGTPSTKIVTVSALVLGIPRNLLSHHLGETGQTTFASGGQAIHLS</sequence>
<name>A0A0D0CI37_9AGAR</name>
<protein>
    <submittedName>
        <fullName evidence="1">Uncharacterized protein</fullName>
    </submittedName>
</protein>
<evidence type="ECO:0000313" key="1">
    <source>
        <dbReference type="EMBL" id="KIK62324.1"/>
    </source>
</evidence>
<accession>A0A0D0CI37</accession>
<dbReference type="HOGENOM" id="CLU_1518031_0_0_1"/>
<organism evidence="1 2">
    <name type="scientific">Collybiopsis luxurians FD-317 M1</name>
    <dbReference type="NCBI Taxonomy" id="944289"/>
    <lineage>
        <taxon>Eukaryota</taxon>
        <taxon>Fungi</taxon>
        <taxon>Dikarya</taxon>
        <taxon>Basidiomycota</taxon>
        <taxon>Agaricomycotina</taxon>
        <taxon>Agaricomycetes</taxon>
        <taxon>Agaricomycetidae</taxon>
        <taxon>Agaricales</taxon>
        <taxon>Marasmiineae</taxon>
        <taxon>Omphalotaceae</taxon>
        <taxon>Collybiopsis</taxon>
        <taxon>Collybiopsis luxurians</taxon>
    </lineage>
</organism>
<dbReference type="EMBL" id="KN834768">
    <property type="protein sequence ID" value="KIK62324.1"/>
    <property type="molecule type" value="Genomic_DNA"/>
</dbReference>
<reference evidence="1 2" key="1">
    <citation type="submission" date="2014-04" db="EMBL/GenBank/DDBJ databases">
        <title>Evolutionary Origins and Diversification of the Mycorrhizal Mutualists.</title>
        <authorList>
            <consortium name="DOE Joint Genome Institute"/>
            <consortium name="Mycorrhizal Genomics Consortium"/>
            <person name="Kohler A."/>
            <person name="Kuo A."/>
            <person name="Nagy L.G."/>
            <person name="Floudas D."/>
            <person name="Copeland A."/>
            <person name="Barry K.W."/>
            <person name="Cichocki N."/>
            <person name="Veneault-Fourrey C."/>
            <person name="LaButti K."/>
            <person name="Lindquist E.A."/>
            <person name="Lipzen A."/>
            <person name="Lundell T."/>
            <person name="Morin E."/>
            <person name="Murat C."/>
            <person name="Riley R."/>
            <person name="Ohm R."/>
            <person name="Sun H."/>
            <person name="Tunlid A."/>
            <person name="Henrissat B."/>
            <person name="Grigoriev I.V."/>
            <person name="Hibbett D.S."/>
            <person name="Martin F."/>
        </authorList>
    </citation>
    <scope>NUCLEOTIDE SEQUENCE [LARGE SCALE GENOMIC DNA]</scope>
    <source>
        <strain evidence="1 2">FD-317 M1</strain>
    </source>
</reference>
<gene>
    <name evidence="1" type="ORF">GYMLUDRAFT_242991</name>
</gene>